<evidence type="ECO:0000256" key="7">
    <source>
        <dbReference type="HAMAP-Rule" id="MF_00503"/>
    </source>
</evidence>
<dbReference type="AlphaFoldDB" id="A0A0F3INZ7"/>
<dbReference type="Gene3D" id="3.10.430.100">
    <property type="entry name" value="Ribosomal protein L9, C-terminal domain"/>
    <property type="match status" value="1"/>
</dbReference>
<name>A0A0F3INZ7_9PROT</name>
<dbReference type="PATRIC" id="fig|552518.3.peg.4009"/>
<dbReference type="InterPro" id="IPR009027">
    <property type="entry name" value="Ribosomal_bL9/RNase_H1_N"/>
</dbReference>
<dbReference type="GO" id="GO:0005840">
    <property type="term" value="C:ribosome"/>
    <property type="evidence" value="ECO:0007669"/>
    <property type="project" value="UniProtKB-KW"/>
</dbReference>
<dbReference type="Proteomes" id="UP000033774">
    <property type="component" value="Unassembled WGS sequence"/>
</dbReference>
<dbReference type="GO" id="GO:0019843">
    <property type="term" value="F:rRNA binding"/>
    <property type="evidence" value="ECO:0007669"/>
    <property type="project" value="UniProtKB-UniRule"/>
</dbReference>
<evidence type="ECO:0000259" key="8">
    <source>
        <dbReference type="PROSITE" id="PS00651"/>
    </source>
</evidence>
<dbReference type="InterPro" id="IPR020070">
    <property type="entry name" value="Ribosomal_bL9_N"/>
</dbReference>
<dbReference type="PANTHER" id="PTHR21368">
    <property type="entry name" value="50S RIBOSOMAL PROTEIN L9"/>
    <property type="match status" value="1"/>
</dbReference>
<feature type="domain" description="Ribosomal protein L9" evidence="8">
    <location>
        <begin position="14"/>
        <end position="41"/>
    </location>
</feature>
<evidence type="ECO:0000256" key="5">
    <source>
        <dbReference type="ARBA" id="ARBA00023274"/>
    </source>
</evidence>
<dbReference type="GO" id="GO:1990904">
    <property type="term" value="C:ribonucleoprotein complex"/>
    <property type="evidence" value="ECO:0007669"/>
    <property type="project" value="UniProtKB-KW"/>
</dbReference>
<evidence type="ECO:0000256" key="1">
    <source>
        <dbReference type="ARBA" id="ARBA00010605"/>
    </source>
</evidence>
<proteinExistence type="inferred from homology"/>
<accession>A0A0F3INZ7</accession>
<keyword evidence="3 7" id="KW-0694">RNA-binding</keyword>
<dbReference type="SUPFAM" id="SSF55653">
    <property type="entry name" value="Ribosomal protein L9 C-domain"/>
    <property type="match status" value="1"/>
</dbReference>
<evidence type="ECO:0000313" key="9">
    <source>
        <dbReference type="EMBL" id="KJV08268.1"/>
    </source>
</evidence>
<dbReference type="Gene3D" id="3.40.5.10">
    <property type="entry name" value="Ribosomal protein L9, N-terminal domain"/>
    <property type="match status" value="1"/>
</dbReference>
<dbReference type="InterPro" id="IPR020594">
    <property type="entry name" value="Ribosomal_bL9_bac/chp"/>
</dbReference>
<reference evidence="9 10" key="1">
    <citation type="submission" date="2015-03" db="EMBL/GenBank/DDBJ databases">
        <title>Draft genome sequence of Elstera litoralis.</title>
        <authorList>
            <person name="Rahalkar M.C."/>
            <person name="Dhakephalkar P.K."/>
            <person name="Pore S.D."/>
            <person name="Arora P."/>
            <person name="Kapse N.G."/>
            <person name="Pandit P.S."/>
        </authorList>
    </citation>
    <scope>NUCLEOTIDE SEQUENCE [LARGE SCALE GENOMIC DNA]</scope>
    <source>
        <strain evidence="9 10">Dia-1</strain>
    </source>
</reference>
<protein>
    <recommendedName>
        <fullName evidence="6 7">Large ribosomal subunit protein bL9</fullName>
    </recommendedName>
</protein>
<dbReference type="InterPro" id="IPR000244">
    <property type="entry name" value="Ribosomal_bL9"/>
</dbReference>
<dbReference type="InterPro" id="IPR020069">
    <property type="entry name" value="Ribosomal_bL9_C"/>
</dbReference>
<dbReference type="GO" id="GO:0006412">
    <property type="term" value="P:translation"/>
    <property type="evidence" value="ECO:0007669"/>
    <property type="project" value="UniProtKB-UniRule"/>
</dbReference>
<evidence type="ECO:0000313" key="10">
    <source>
        <dbReference type="Proteomes" id="UP000033774"/>
    </source>
</evidence>
<dbReference type="EMBL" id="LAJY01000677">
    <property type="protein sequence ID" value="KJV08268.1"/>
    <property type="molecule type" value="Genomic_DNA"/>
</dbReference>
<dbReference type="InterPro" id="IPR036935">
    <property type="entry name" value="Ribosomal_bL9_N_sf"/>
</dbReference>
<keyword evidence="4 7" id="KW-0689">Ribosomal protein</keyword>
<dbReference type="OrthoDB" id="9788336at2"/>
<dbReference type="SUPFAM" id="SSF55658">
    <property type="entry name" value="L9 N-domain-like"/>
    <property type="match status" value="1"/>
</dbReference>
<dbReference type="Pfam" id="PF03948">
    <property type="entry name" value="Ribosomal_L9_C"/>
    <property type="match status" value="1"/>
</dbReference>
<comment type="caution">
    <text evidence="9">The sequence shown here is derived from an EMBL/GenBank/DDBJ whole genome shotgun (WGS) entry which is preliminary data.</text>
</comment>
<dbReference type="HAMAP" id="MF_00503">
    <property type="entry name" value="Ribosomal_bL9"/>
    <property type="match status" value="1"/>
</dbReference>
<evidence type="ECO:0000256" key="2">
    <source>
        <dbReference type="ARBA" id="ARBA00022730"/>
    </source>
</evidence>
<dbReference type="GO" id="GO:0003735">
    <property type="term" value="F:structural constituent of ribosome"/>
    <property type="evidence" value="ECO:0007669"/>
    <property type="project" value="InterPro"/>
</dbReference>
<evidence type="ECO:0000256" key="6">
    <source>
        <dbReference type="ARBA" id="ARBA00035292"/>
    </source>
</evidence>
<keyword evidence="10" id="KW-1185">Reference proteome</keyword>
<dbReference type="PROSITE" id="PS00651">
    <property type="entry name" value="RIBOSOMAL_L9"/>
    <property type="match status" value="1"/>
</dbReference>
<evidence type="ECO:0000256" key="3">
    <source>
        <dbReference type="ARBA" id="ARBA00022884"/>
    </source>
</evidence>
<comment type="similarity">
    <text evidence="1 7">Belongs to the bacterial ribosomal protein bL9 family.</text>
</comment>
<keyword evidence="2 7" id="KW-0699">rRNA-binding</keyword>
<dbReference type="RefSeq" id="WP_045777241.1">
    <property type="nucleotide sequence ID" value="NZ_LAJY01000677.1"/>
</dbReference>
<keyword evidence="5 7" id="KW-0687">Ribonucleoprotein</keyword>
<comment type="function">
    <text evidence="7">Binds to the 23S rRNA.</text>
</comment>
<organism evidence="9 10">
    <name type="scientific">Elstera litoralis</name>
    <dbReference type="NCBI Taxonomy" id="552518"/>
    <lineage>
        <taxon>Bacteria</taxon>
        <taxon>Pseudomonadati</taxon>
        <taxon>Pseudomonadota</taxon>
        <taxon>Alphaproteobacteria</taxon>
        <taxon>Rhodospirillales</taxon>
        <taxon>Rhodospirillaceae</taxon>
        <taxon>Elstera</taxon>
    </lineage>
</organism>
<gene>
    <name evidence="7" type="primary">rplI</name>
    <name evidence="9" type="ORF">VZ95_18890</name>
</gene>
<sequence>MVALVLLERVENLGQIGDVVNVRPGYARNYLLPQKKALRATKANLEAFEGRKAQILADNLKRKEEAEGAAAKMDGLKLALVRQAGESGQLYGSVNGRDVAEGTAAAGFTINRNQVVIENPIKTTGVHTVRVSLHPEVSVTVIIAVAQTKDEADALLAGRNLRAEAAADEAADEAALAAELAASAAAREADDA</sequence>
<dbReference type="InterPro" id="IPR036791">
    <property type="entry name" value="Ribosomal_bL9_C_sf"/>
</dbReference>
<evidence type="ECO:0000256" key="4">
    <source>
        <dbReference type="ARBA" id="ARBA00022980"/>
    </source>
</evidence>
<dbReference type="Pfam" id="PF01281">
    <property type="entry name" value="Ribosomal_L9_N"/>
    <property type="match status" value="1"/>
</dbReference>
<dbReference type="NCBIfam" id="TIGR00158">
    <property type="entry name" value="L9"/>
    <property type="match status" value="1"/>
</dbReference>